<dbReference type="Proteomes" id="UP000036185">
    <property type="component" value="Chromosome"/>
</dbReference>
<reference evidence="1 2" key="1">
    <citation type="journal article" date="2014" name="Int. J. Syst. Evol. Microbiol.">
        <title>Draft Genome Sequence of Corynebacterium ulcerans FRC58, Isolated from the Bronchitic Aspiration of a Patient in France.</title>
        <authorList>
            <person name="Silva Ado S."/>
            <person name="Barauna R.A."/>
            <person name="de Sa P.C."/>
            <person name="das Gracas D.A."/>
            <person name="Carneiro A.R."/>
            <person name="Thouvenin M."/>
            <person name="Azevedo V."/>
            <person name="Badell E."/>
            <person name="Guiso N."/>
            <person name="da Silva A.L."/>
            <person name="Ramos R.T."/>
        </authorList>
    </citation>
    <scope>NUCLEOTIDE SEQUENCE [LARGE SCALE GENOMIC DNA]</scope>
    <source>
        <strain evidence="1 2">FRC58</strain>
    </source>
</reference>
<proteinExistence type="predicted"/>
<dbReference type="EMBL" id="CP011913">
    <property type="protein sequence ID" value="AKN78083.1"/>
    <property type="molecule type" value="Genomic_DNA"/>
</dbReference>
<organism evidence="1 2">
    <name type="scientific">Corynebacterium ulcerans FRC58</name>
    <dbReference type="NCBI Taxonomy" id="1408268"/>
    <lineage>
        <taxon>Bacteria</taxon>
        <taxon>Bacillati</taxon>
        <taxon>Actinomycetota</taxon>
        <taxon>Actinomycetes</taxon>
        <taxon>Mycobacteriales</taxon>
        <taxon>Corynebacteriaceae</taxon>
        <taxon>Corynebacterium</taxon>
    </lineage>
</organism>
<accession>A0ABN4H3G7</accession>
<protein>
    <submittedName>
        <fullName evidence="1">Uncharacterized protein</fullName>
    </submittedName>
</protein>
<sequence length="73" mass="8151">MYTAQTTSPSTTFFPSARLFIYTVHNPELDCFISYQEVFGQDSMPPAAHLATPLSRLSTHPQCSPVANLLEFQ</sequence>
<keyword evidence="2" id="KW-1185">Reference proteome</keyword>
<gene>
    <name evidence="1" type="ORF">CulFRC58_2229</name>
</gene>
<evidence type="ECO:0000313" key="2">
    <source>
        <dbReference type="Proteomes" id="UP000036185"/>
    </source>
</evidence>
<name>A0ABN4H3G7_CORUL</name>
<evidence type="ECO:0000313" key="1">
    <source>
        <dbReference type="EMBL" id="AKN78083.1"/>
    </source>
</evidence>